<proteinExistence type="predicted"/>
<keyword evidence="1" id="KW-1133">Transmembrane helix</keyword>
<accession>A0A0S4M1G8</accession>
<protein>
    <submittedName>
        <fullName evidence="2">Putative membrane protein (Partial)</fullName>
    </submittedName>
</protein>
<name>A0A0S4M1G8_9BURK</name>
<feature type="non-terminal residue" evidence="2">
    <location>
        <position position="1"/>
    </location>
</feature>
<organism evidence="2 3">
    <name type="scientific">Candidatus Ichthyocystis hellenicum</name>
    <dbReference type="NCBI Taxonomy" id="1561003"/>
    <lineage>
        <taxon>Bacteria</taxon>
        <taxon>Pseudomonadati</taxon>
        <taxon>Pseudomonadota</taxon>
        <taxon>Betaproteobacteria</taxon>
        <taxon>Burkholderiales</taxon>
        <taxon>Candidatus Ichthyocystis</taxon>
    </lineage>
</organism>
<keyword evidence="1" id="KW-0812">Transmembrane</keyword>
<dbReference type="RefSeq" id="WP_157722182.1">
    <property type="nucleotide sequence ID" value="NZ_LN906597.1"/>
</dbReference>
<keyword evidence="3" id="KW-1185">Reference proteome</keyword>
<dbReference type="EMBL" id="LN906597">
    <property type="protein sequence ID" value="CUT16863.1"/>
    <property type="molecule type" value="Genomic_DNA"/>
</dbReference>
<dbReference type="AlphaFoldDB" id="A0A0S4M1G8"/>
<dbReference type="Proteomes" id="UP000198651">
    <property type="component" value="Chromosome I"/>
</dbReference>
<feature type="transmembrane region" description="Helical" evidence="1">
    <location>
        <begin position="158"/>
        <end position="178"/>
    </location>
</feature>
<gene>
    <name evidence="2" type="ORF">Ark11_0001</name>
</gene>
<evidence type="ECO:0000313" key="3">
    <source>
        <dbReference type="Proteomes" id="UP000198651"/>
    </source>
</evidence>
<sequence>ISDEVARLHLRHINIRCLFKNILSFGEKNLISSGIDVRSGLDKVGTNPEEVLSMIHGLEEFHIIKRINRSSIDYVTDNANAARIERRYTEIKEVALGICEKIKNASPFDIEYRNKLGNFSELVRTNDAAYHTCPDMIGSTNHDIYHNRSLNSMAADKTVIIIIVLASICALFFFLILGTRRFKTFRNRSKISKRKLVGRPKFKA</sequence>
<reference evidence="3" key="1">
    <citation type="submission" date="2015-11" db="EMBL/GenBank/DDBJ databases">
        <authorList>
            <person name="Seth-Smith H.M.B."/>
        </authorList>
    </citation>
    <scope>NUCLEOTIDE SEQUENCE [LARGE SCALE GENOMIC DNA]</scope>
    <source>
        <strain evidence="3">2013Ark11</strain>
    </source>
</reference>
<dbReference type="STRING" id="1561003.Ark11_0001"/>
<keyword evidence="1" id="KW-0472">Membrane</keyword>
<evidence type="ECO:0000256" key="1">
    <source>
        <dbReference type="SAM" id="Phobius"/>
    </source>
</evidence>
<evidence type="ECO:0000313" key="2">
    <source>
        <dbReference type="EMBL" id="CUT16863.1"/>
    </source>
</evidence>